<reference evidence="1" key="7">
    <citation type="journal article" date="2017" name="Sci. Rep.">
        <title>Genomic features, phylogenetic relationships, and comparative genomics of Elizabethkingia anophelis strain EM361-97 isolated in Taiwan.</title>
        <authorList>
            <person name="Lin J.N."/>
            <person name="Lai C.H."/>
            <person name="Yang C.H."/>
            <person name="Huang Y.H."/>
            <person name="Lin H.H."/>
        </authorList>
    </citation>
    <scope>NUCLEOTIDE SEQUENCE</scope>
</reference>
<organism evidence="1">
    <name type="scientific">Elizabethkingia anophelis</name>
    <dbReference type="NCBI Taxonomy" id="1117645"/>
    <lineage>
        <taxon>Bacteria</taxon>
        <taxon>Pseudomonadati</taxon>
        <taxon>Bacteroidota</taxon>
        <taxon>Flavobacteriia</taxon>
        <taxon>Flavobacteriales</taxon>
        <taxon>Weeksellaceae</taxon>
        <taxon>Elizabethkingia</taxon>
    </lineage>
</organism>
<sequence>MKAVSYELAQTILKLQNPPSISEFSLGGANLALRYAEIKKLILGLGTEVTEEELRGIITILDTIIHLAVKEFVIR</sequence>
<reference evidence="1" key="2">
    <citation type="journal article" date="2014" name="PLoS ONE">
        <title>Insights from the genome annotation of Elizabethkingia anophelis from the malaria vector Anopheles gambiae.</title>
        <authorList>
            <person name="Kukutla P."/>
            <person name="Lindberg B.G."/>
            <person name="Pei D."/>
            <person name="Rayl M."/>
            <person name="Yu W."/>
            <person name="Steritz M."/>
            <person name="Faye I."/>
            <person name="Xu J."/>
        </authorList>
    </citation>
    <scope>NUCLEOTIDE SEQUENCE</scope>
</reference>
<reference evidence="1" key="6">
    <citation type="journal article" date="2017" name="Nat. Commun.">
        <title>Evolutionary dynamics and genomic features of the Elizabethkingia anophelis 2015 to 2016 Wisconsin outbreak strain.</title>
        <authorList>
            <person name="Perrin A."/>
            <person name="Larsonneur E."/>
            <person name="Nicholson A.C."/>
            <person name="Edwards D.J."/>
            <person name="Gundlach K.M."/>
            <person name="Whitney A.M."/>
            <person name="Gulvik C.A."/>
            <person name="Bell M.E."/>
            <person name="Rendueles O."/>
            <person name="Cury J."/>
            <person name="Hugon P."/>
            <person name="Clermont D."/>
            <person name="Enouf V."/>
            <person name="Loparev V."/>
            <person name="Juieng P."/>
            <person name="Monson T."/>
            <person name="Warshauer D."/>
            <person name="Elbadawi L.I."/>
            <person name="Walters M.S."/>
            <person name="Crist M.B."/>
            <person name="Noble-Wang J."/>
            <person name="Borlaug G."/>
            <person name="Rocha E.P.C."/>
            <person name="Criscuolo A."/>
            <person name="Touchon M."/>
            <person name="Davis J.P."/>
            <person name="Holt K.E."/>
            <person name="McQuiston J.R."/>
            <person name="Brisse S."/>
        </authorList>
    </citation>
    <scope>NUCLEOTIDE SEQUENCE</scope>
</reference>
<proteinExistence type="predicted"/>
<reference evidence="1" key="3">
    <citation type="journal article" date="2016" name="Genome Announc.">
        <title>Complete Genome Sequences of Four Strains from the 2015-2016 Elizabethkingia anophelis Outbreak.</title>
        <authorList>
            <person name="Nicholson A.C."/>
            <person name="Whitney A.M."/>
            <person name="Emery B.D."/>
            <person name="Bell M.E."/>
            <person name="Gartin J.T."/>
            <person name="Humrighouse B.W."/>
            <person name="Loparev V.N."/>
            <person name="Batra D."/>
            <person name="Sheth M."/>
            <person name="Rowe L.A."/>
            <person name="Juieng P."/>
            <person name="Knipe K."/>
            <person name="Gulvik C."/>
            <person name="McQuiston J.R."/>
        </authorList>
    </citation>
    <scope>NUCLEOTIDE SEQUENCE</scope>
</reference>
<reference evidence="1" key="8">
    <citation type="journal article" date="2018" name="J. ISSAAS">
        <title>In Silico Identification of Three Types of Integrative and Conjugative Elements (ICEs) in Elizabethkingia anophelis Strains Isolated from Around the World.</title>
        <authorList>
            <person name="Xu J."/>
            <person name="Pei D."/>
            <person name="Nicholson A."/>
            <person name="Lan Y."/>
            <person name="Xia Q."/>
        </authorList>
    </citation>
    <scope>NUCLEOTIDE SEQUENCE</scope>
</reference>
<reference evidence="1" key="5">
    <citation type="journal article" date="2017" name="Genome Announc.">
        <title>Complete Circularized Genome Sequences of Four Strains of Elizabethkingia anophelis, Including Two Novel Strains Isolated from Wild-Caught Anopheles sinensis.</title>
        <authorList>
            <person name="Pei D."/>
            <person name="Nicholson A.C."/>
            <person name="Jiang J."/>
            <person name="Chen H."/>
            <person name="Whitney A.M."/>
            <person name="Villarma A."/>
            <person name="Bell M."/>
            <person name="Humrighouse B."/>
            <person name="Rowe L.A."/>
            <person name="Sheth M."/>
            <person name="Batra D."/>
            <person name="Juieng P."/>
            <person name="Loparev V.N."/>
            <person name="McQuiston J.R."/>
            <person name="Lan Y."/>
            <person name="Ma Y."/>
            <person name="Xu J."/>
        </authorList>
    </citation>
    <scope>NUCLEOTIDE SEQUENCE</scope>
</reference>
<protein>
    <submittedName>
        <fullName evidence="1">Uncharacterized protein</fullName>
    </submittedName>
</protein>
<dbReference type="EMBL" id="BK010597">
    <property type="protein sequence ID" value="DAC74975.1"/>
    <property type="molecule type" value="Genomic_DNA"/>
</dbReference>
<evidence type="ECO:0000313" key="1">
    <source>
        <dbReference type="EMBL" id="DAC74975.1"/>
    </source>
</evidence>
<name>A0A455ZE84_9FLAO</name>
<dbReference type="AlphaFoldDB" id="A0A455ZE84"/>
<accession>A0A455ZE84</accession>
<dbReference type="RefSeq" id="WP_021348030.1">
    <property type="nucleotide sequence ID" value="NZ_JBJDLB010000004.1"/>
</dbReference>
<reference evidence="1" key="1">
    <citation type="journal article" date="2014" name="Genome Biol. Evol.">
        <title>Comparative genomic analysis of malaria mosquito vector-associated novel pathogen Elizabethkingia anophelis.</title>
        <authorList>
            <person name="Teo J."/>
            <person name="Tan S.Y."/>
            <person name="Liu Y."/>
            <person name="Tay M."/>
            <person name="Ding Y."/>
            <person name="Li Y."/>
            <person name="Kjelleberg S."/>
            <person name="Givskov M."/>
            <person name="Lin R.T."/>
            <person name="Yang L."/>
        </authorList>
    </citation>
    <scope>NUCLEOTIDE SEQUENCE</scope>
</reference>
<reference evidence="1" key="4">
    <citation type="journal article" date="2016" name="Sci. Rep.">
        <title>Genomic epidemiology and global diversity of the emerging bacterial pathogen Elizabethkingia anophelis.</title>
        <authorList>
            <person name="Breurec S."/>
            <person name="Criscuolo A."/>
            <person name="Diancourt L."/>
            <person name="Rendueles O."/>
            <person name="Vandenbogaert M."/>
            <person name="Passet V."/>
            <person name="Caro V."/>
            <person name="Rocha E.P."/>
            <person name="Touchon M."/>
            <person name="Brisse S."/>
        </authorList>
    </citation>
    <scope>NUCLEOTIDE SEQUENCE</scope>
</reference>
<gene>
    <name evidence="1" type="primary">ICEEaII(2)_502_5280_5053</name>
</gene>